<evidence type="ECO:0000313" key="8">
    <source>
        <dbReference type="Proteomes" id="UP001279410"/>
    </source>
</evidence>
<dbReference type="Proteomes" id="UP001279410">
    <property type="component" value="Unassembled WGS sequence"/>
</dbReference>
<feature type="coiled-coil region" evidence="4">
    <location>
        <begin position="287"/>
        <end position="321"/>
    </location>
</feature>
<dbReference type="GO" id="GO:1903566">
    <property type="term" value="P:positive regulation of protein localization to cilium"/>
    <property type="evidence" value="ECO:0007669"/>
    <property type="project" value="TreeGrafter"/>
</dbReference>
<keyword evidence="8" id="KW-1185">Reference proteome</keyword>
<dbReference type="PANTHER" id="PTHR31259">
    <property type="entry name" value="ENDOSOME-ASSOCIATED TRAFFICKING REGULATOR 1"/>
    <property type="match status" value="1"/>
</dbReference>
<comment type="caution">
    <text evidence="7">The sequence shown here is derived from an EMBL/GenBank/DDBJ whole genome shotgun (WGS) entry which is preliminary data.</text>
</comment>
<protein>
    <recommendedName>
        <fullName evidence="2">Endosome-associated-trafficking regulator 1</fullName>
    </recommendedName>
</protein>
<comment type="similarity">
    <text evidence="1">Belongs to the ENTR1 family.</text>
</comment>
<proteinExistence type="inferred from homology"/>
<dbReference type="GO" id="GO:0045724">
    <property type="term" value="P:positive regulation of cilium assembly"/>
    <property type="evidence" value="ECO:0007669"/>
    <property type="project" value="TreeGrafter"/>
</dbReference>
<feature type="region of interest" description="Disordered" evidence="5">
    <location>
        <begin position="157"/>
        <end position="186"/>
    </location>
</feature>
<keyword evidence="6" id="KW-0732">Signal</keyword>
<dbReference type="GO" id="GO:0005813">
    <property type="term" value="C:centrosome"/>
    <property type="evidence" value="ECO:0007669"/>
    <property type="project" value="TreeGrafter"/>
</dbReference>
<feature type="non-terminal residue" evidence="7">
    <location>
        <position position="352"/>
    </location>
</feature>
<dbReference type="AlphaFoldDB" id="A0AAD3QVT8"/>
<dbReference type="GO" id="GO:0032465">
    <property type="term" value="P:regulation of cytokinesis"/>
    <property type="evidence" value="ECO:0007669"/>
    <property type="project" value="TreeGrafter"/>
</dbReference>
<gene>
    <name evidence="7" type="ORF">AKAME5_002707100</name>
</gene>
<dbReference type="PROSITE" id="PS51257">
    <property type="entry name" value="PROKAR_LIPOPROTEIN"/>
    <property type="match status" value="1"/>
</dbReference>
<organism evidence="7 8">
    <name type="scientific">Lates japonicus</name>
    <name type="common">Japanese lates</name>
    <dbReference type="NCBI Taxonomy" id="270547"/>
    <lineage>
        <taxon>Eukaryota</taxon>
        <taxon>Metazoa</taxon>
        <taxon>Chordata</taxon>
        <taxon>Craniata</taxon>
        <taxon>Vertebrata</taxon>
        <taxon>Euteleostomi</taxon>
        <taxon>Actinopterygii</taxon>
        <taxon>Neopterygii</taxon>
        <taxon>Teleostei</taxon>
        <taxon>Neoteleostei</taxon>
        <taxon>Acanthomorphata</taxon>
        <taxon>Carangaria</taxon>
        <taxon>Carangaria incertae sedis</taxon>
        <taxon>Centropomidae</taxon>
        <taxon>Lates</taxon>
    </lineage>
</organism>
<dbReference type="PANTHER" id="PTHR31259:SF3">
    <property type="entry name" value="ENDOSOME-ASSOCIATED-TRAFFICKING REGULATOR 1"/>
    <property type="match status" value="1"/>
</dbReference>
<reference evidence="7" key="1">
    <citation type="submission" date="2022-08" db="EMBL/GenBank/DDBJ databases">
        <title>Genome sequencing of akame (Lates japonicus).</title>
        <authorList>
            <person name="Hashiguchi Y."/>
            <person name="Takahashi H."/>
        </authorList>
    </citation>
    <scope>NUCLEOTIDE SEQUENCE</scope>
    <source>
        <strain evidence="7">Kochi</strain>
    </source>
</reference>
<name>A0AAD3QVT8_LATJO</name>
<dbReference type="InterPro" id="IPR026757">
    <property type="entry name" value="ENTR1"/>
</dbReference>
<evidence type="ECO:0000256" key="6">
    <source>
        <dbReference type="SAM" id="SignalP"/>
    </source>
</evidence>
<feature type="signal peptide" evidence="6">
    <location>
        <begin position="1"/>
        <end position="16"/>
    </location>
</feature>
<dbReference type="GO" id="GO:0030496">
    <property type="term" value="C:midbody"/>
    <property type="evidence" value="ECO:0007669"/>
    <property type="project" value="TreeGrafter"/>
</dbReference>
<feature type="chain" id="PRO_5042030586" description="Endosome-associated-trafficking regulator 1" evidence="6">
    <location>
        <begin position="17"/>
        <end position="352"/>
    </location>
</feature>
<dbReference type="GO" id="GO:0055037">
    <property type="term" value="C:recycling endosome"/>
    <property type="evidence" value="ECO:0007669"/>
    <property type="project" value="TreeGrafter"/>
</dbReference>
<evidence type="ECO:0000256" key="1">
    <source>
        <dbReference type="ARBA" id="ARBA00007791"/>
    </source>
</evidence>
<sequence length="352" mass="40111">MLQHGFRHSRVGPVLAAFGLSCSGLCGSLTDRTPSRQDTCRPFTGILQETPTPLCRVLVKRHVTSTANVEVEDGSHVVWSGLVYFRSGFVLRRERRQDRGQGDEEVEAGVNRFLLQRFYAGRSQDQTRIRTRGGTREQEHTVSSCLMFGNLTFDPDPTAVSSQNPPCGTTGSSKPEVQQREEEEKEYEEMMRPPWLVCVLQEEGWEEQPPSRVMELSEVLQRRREEEGGWGTWRAWICSEWSKSLHLITQRYCTLGTSCTSRTLHCTPEHFLYLNTSCTFRPLPKRAVKAENSVSRLKVELQQLQVEVESLRAENISLKTAESQVVMTMRQNAQMASEYLNKTTSHAHSSIR</sequence>
<dbReference type="EMBL" id="BRZM01003257">
    <property type="protein sequence ID" value="GLD46757.1"/>
    <property type="molecule type" value="Genomic_DNA"/>
</dbReference>
<evidence type="ECO:0000313" key="7">
    <source>
        <dbReference type="EMBL" id="GLD46757.1"/>
    </source>
</evidence>
<evidence type="ECO:0000256" key="5">
    <source>
        <dbReference type="SAM" id="MobiDB-lite"/>
    </source>
</evidence>
<evidence type="ECO:0000256" key="4">
    <source>
        <dbReference type="SAM" id="Coils"/>
    </source>
</evidence>
<dbReference type="GO" id="GO:0005769">
    <property type="term" value="C:early endosome"/>
    <property type="evidence" value="ECO:0007669"/>
    <property type="project" value="TreeGrafter"/>
</dbReference>
<evidence type="ECO:0000256" key="3">
    <source>
        <dbReference type="ARBA" id="ARBA00023054"/>
    </source>
</evidence>
<dbReference type="GO" id="GO:0036064">
    <property type="term" value="C:ciliary basal body"/>
    <property type="evidence" value="ECO:0007669"/>
    <property type="project" value="TreeGrafter"/>
</dbReference>
<feature type="compositionally biased region" description="Polar residues" evidence="5">
    <location>
        <begin position="159"/>
        <end position="173"/>
    </location>
</feature>
<accession>A0AAD3QVT8</accession>
<keyword evidence="3 4" id="KW-0175">Coiled coil</keyword>
<evidence type="ECO:0000256" key="2">
    <source>
        <dbReference type="ARBA" id="ARBA00016007"/>
    </source>
</evidence>